<evidence type="ECO:0000256" key="1">
    <source>
        <dbReference type="ARBA" id="ARBA00000085"/>
    </source>
</evidence>
<keyword evidence="6" id="KW-0418">Kinase</keyword>
<dbReference type="Gene3D" id="2.10.70.100">
    <property type="match status" value="1"/>
</dbReference>
<keyword evidence="18" id="KW-1185">Reference proteome</keyword>
<evidence type="ECO:0000256" key="4">
    <source>
        <dbReference type="ARBA" id="ARBA00022679"/>
    </source>
</evidence>
<organism evidence="17 18">
    <name type="scientific">Fundidesulfovibrio magnetotacticus</name>
    <dbReference type="NCBI Taxonomy" id="2730080"/>
    <lineage>
        <taxon>Bacteria</taxon>
        <taxon>Pseudomonadati</taxon>
        <taxon>Thermodesulfobacteriota</taxon>
        <taxon>Desulfovibrionia</taxon>
        <taxon>Desulfovibrionales</taxon>
        <taxon>Desulfovibrionaceae</taxon>
        <taxon>Fundidesulfovibrio</taxon>
    </lineage>
</organism>
<dbReference type="Gene3D" id="3.30.450.20">
    <property type="entry name" value="PAS domain"/>
    <property type="match status" value="3"/>
</dbReference>
<reference evidence="17 18" key="2">
    <citation type="submission" date="2020-05" db="EMBL/GenBank/DDBJ databases">
        <title>Draft genome sequence of Desulfovibrio sp. strainFSS-1.</title>
        <authorList>
            <person name="Shimoshige H."/>
            <person name="Kobayashi H."/>
            <person name="Maekawa T."/>
        </authorList>
    </citation>
    <scope>NUCLEOTIDE SEQUENCE [LARGE SCALE GENOMIC DNA]</scope>
    <source>
        <strain evidence="17 18">SIID29052-01</strain>
    </source>
</reference>
<dbReference type="PANTHER" id="PTHR45339:SF5">
    <property type="entry name" value="HISTIDINE KINASE"/>
    <property type="match status" value="1"/>
</dbReference>
<dbReference type="Gene3D" id="3.30.565.10">
    <property type="entry name" value="Histidine kinase-like ATPase, C-terminal domain"/>
    <property type="match status" value="1"/>
</dbReference>
<dbReference type="PANTHER" id="PTHR45339">
    <property type="entry name" value="HYBRID SIGNAL TRANSDUCTION HISTIDINE KINASE J"/>
    <property type="match status" value="1"/>
</dbReference>
<dbReference type="AlphaFoldDB" id="A0A6V8LR70"/>
<dbReference type="Gene3D" id="1.10.287.130">
    <property type="match status" value="1"/>
</dbReference>
<dbReference type="SUPFAM" id="SSF52172">
    <property type="entry name" value="CheY-like"/>
    <property type="match status" value="1"/>
</dbReference>
<dbReference type="InterPro" id="IPR005467">
    <property type="entry name" value="His_kinase_dom"/>
</dbReference>
<evidence type="ECO:0000256" key="3">
    <source>
        <dbReference type="ARBA" id="ARBA00022553"/>
    </source>
</evidence>
<dbReference type="SMART" id="SM00387">
    <property type="entry name" value="HATPase_c"/>
    <property type="match status" value="1"/>
</dbReference>
<evidence type="ECO:0000256" key="8">
    <source>
        <dbReference type="ARBA" id="ARBA00023012"/>
    </source>
</evidence>
<evidence type="ECO:0000256" key="7">
    <source>
        <dbReference type="ARBA" id="ARBA00022840"/>
    </source>
</evidence>
<proteinExistence type="predicted"/>
<name>A0A6V8LR70_9BACT</name>
<feature type="domain" description="PAC" evidence="16">
    <location>
        <begin position="133"/>
        <end position="185"/>
    </location>
</feature>
<dbReference type="SUPFAM" id="SSF55785">
    <property type="entry name" value="PYP-like sensor domain (PAS domain)"/>
    <property type="match status" value="3"/>
</dbReference>
<dbReference type="InterPro" id="IPR001789">
    <property type="entry name" value="Sig_transdc_resp-reg_receiver"/>
</dbReference>
<feature type="compositionally biased region" description="Pro residues" evidence="12">
    <location>
        <begin position="43"/>
        <end position="52"/>
    </location>
</feature>
<evidence type="ECO:0000259" key="13">
    <source>
        <dbReference type="PROSITE" id="PS50109"/>
    </source>
</evidence>
<dbReference type="PROSITE" id="PS50109">
    <property type="entry name" value="HIS_KIN"/>
    <property type="match status" value="1"/>
</dbReference>
<dbReference type="Pfam" id="PF00512">
    <property type="entry name" value="HisKA"/>
    <property type="match status" value="1"/>
</dbReference>
<evidence type="ECO:0000256" key="9">
    <source>
        <dbReference type="ARBA" id="ARBA00064003"/>
    </source>
</evidence>
<dbReference type="InterPro" id="IPR001610">
    <property type="entry name" value="PAC"/>
</dbReference>
<dbReference type="InterPro" id="IPR035965">
    <property type="entry name" value="PAS-like_dom_sf"/>
</dbReference>
<dbReference type="InterPro" id="IPR004358">
    <property type="entry name" value="Sig_transdc_His_kin-like_C"/>
</dbReference>
<comment type="caution">
    <text evidence="17">The sequence shown here is derived from an EMBL/GenBank/DDBJ whole genome shotgun (WGS) entry which is preliminary data.</text>
</comment>
<dbReference type="Pfam" id="PF02518">
    <property type="entry name" value="HATPase_c"/>
    <property type="match status" value="1"/>
</dbReference>
<dbReference type="InterPro" id="IPR003594">
    <property type="entry name" value="HATPase_dom"/>
</dbReference>
<dbReference type="PRINTS" id="PR00344">
    <property type="entry name" value="BCTRLSENSOR"/>
</dbReference>
<feature type="modified residue" description="4-aspartylphosphate" evidence="11">
    <location>
        <position position="747"/>
    </location>
</feature>
<dbReference type="GO" id="GO:0000155">
    <property type="term" value="F:phosphorelay sensor kinase activity"/>
    <property type="evidence" value="ECO:0007669"/>
    <property type="project" value="InterPro"/>
</dbReference>
<evidence type="ECO:0000256" key="11">
    <source>
        <dbReference type="PROSITE-ProRule" id="PRU00169"/>
    </source>
</evidence>
<dbReference type="SMART" id="SM00086">
    <property type="entry name" value="PAC"/>
    <property type="match status" value="2"/>
</dbReference>
<keyword evidence="5" id="KW-0547">Nucleotide-binding</keyword>
<dbReference type="CDD" id="cd16922">
    <property type="entry name" value="HATPase_EvgS-ArcB-TorS-like"/>
    <property type="match status" value="1"/>
</dbReference>
<dbReference type="FunFam" id="3.30.565.10:FF:000010">
    <property type="entry name" value="Sensor histidine kinase RcsC"/>
    <property type="match status" value="1"/>
</dbReference>
<dbReference type="FunFam" id="1.10.287.130:FF:000002">
    <property type="entry name" value="Two-component osmosensing histidine kinase"/>
    <property type="match status" value="1"/>
</dbReference>
<gene>
    <name evidence="17" type="primary">rpfC_2</name>
    <name evidence="17" type="ORF">NNJEOMEG_01313</name>
</gene>
<evidence type="ECO:0000256" key="12">
    <source>
        <dbReference type="SAM" id="MobiDB-lite"/>
    </source>
</evidence>
<dbReference type="InterPro" id="IPR003661">
    <property type="entry name" value="HisK_dim/P_dom"/>
</dbReference>
<sequence>MPHHDHHADGLARRNETLERRVRELEQALARTGQHGAAQAPPRSAPLPPSCPDAPGSLAGREELLRLFVKHAPVSIAMLDGSMRYIAVSDRWKSDYGFQERNLEGLDHYAVFPEIPERWKAIHRSCLAGAVERAEEDPFARADGSIQWLRWEVRPWRLPSGAIGGIVIFSEDITARKQAELELARVNFLLSALVEAIPSPIYAKDREGRLLLANKALLELLGRDASQVLGKTSGEVHPTVIGREHMENDALVMESGIPSFFEETSLGPAGLRHWVSIKAPHRDASGEVAGVVGVSLEITDQKILEEELRQSREDLCRAQTVAHVGSWRLDVRRDRLTWSDENYRIFDVPPGTPMTYESFLERVHPEDRAEVHRQWSAALRGEPYDIEHRLVVDGGRRWVRERAELEFAPDGTLLGGFGTTQDVTGRKLAEQALREAKEAADIANRAKSDFLARMSHEIRTPMNAILGMTEMALHAARDPLQRDHLETAMDSARALLGIVNDTLDLSRIEAGKLALAPARFDLHELARAMVKTLAVSAAPKGLAMNLQLDPRVPRHVLGDAGRLRQVLLNLLGNAVKFTTRGSVTLGVAPAPQGVPGRHPLDFTVSDTGPGIPGFLRARIFEPFVQHDPGERSAEGTGLGLAIARGIAQALGGDIFLEETTESGSRFVCRVPLPPVDEPEARQGDSGRFLCVSRPLTVLAVDDNRINLKVVAALLSRLGHRCVLAAGGEQALALLAEPGARFDAVLMDIEMDGMDGFETTRRIRAGEAGEAHRSVHVAALSAHALPSFRQRCSEAGMDDFLPKPVGLADLAKALGLASSEYCAPGGET</sequence>
<evidence type="ECO:0000259" key="16">
    <source>
        <dbReference type="PROSITE" id="PS50113"/>
    </source>
</evidence>
<dbReference type="SUPFAM" id="SSF47384">
    <property type="entry name" value="Homodimeric domain of signal transducing histidine kinase"/>
    <property type="match status" value="1"/>
</dbReference>
<dbReference type="SMART" id="SM00388">
    <property type="entry name" value="HisKA"/>
    <property type="match status" value="1"/>
</dbReference>
<feature type="domain" description="Histidine kinase" evidence="13">
    <location>
        <begin position="453"/>
        <end position="674"/>
    </location>
</feature>
<evidence type="ECO:0000256" key="2">
    <source>
        <dbReference type="ARBA" id="ARBA00012438"/>
    </source>
</evidence>
<dbReference type="PROSITE" id="PS50113">
    <property type="entry name" value="PAC"/>
    <property type="match status" value="3"/>
</dbReference>
<evidence type="ECO:0000256" key="5">
    <source>
        <dbReference type="ARBA" id="ARBA00022741"/>
    </source>
</evidence>
<evidence type="ECO:0000259" key="15">
    <source>
        <dbReference type="PROSITE" id="PS50112"/>
    </source>
</evidence>
<dbReference type="PROSITE" id="PS50110">
    <property type="entry name" value="RESPONSE_REGULATORY"/>
    <property type="match status" value="1"/>
</dbReference>
<dbReference type="SMART" id="SM00448">
    <property type="entry name" value="REC"/>
    <property type="match status" value="1"/>
</dbReference>
<accession>A0A6V8LR70</accession>
<feature type="domain" description="Response regulatory" evidence="14">
    <location>
        <begin position="696"/>
        <end position="817"/>
    </location>
</feature>
<dbReference type="Proteomes" id="UP000494245">
    <property type="component" value="Unassembled WGS sequence"/>
</dbReference>
<evidence type="ECO:0000313" key="18">
    <source>
        <dbReference type="Proteomes" id="UP000494245"/>
    </source>
</evidence>
<keyword evidence="7" id="KW-0067">ATP-binding</keyword>
<dbReference type="EC" id="2.7.13.3" evidence="2"/>
<dbReference type="CDD" id="cd00082">
    <property type="entry name" value="HisKA"/>
    <property type="match status" value="1"/>
</dbReference>
<dbReference type="Gene3D" id="3.40.50.2300">
    <property type="match status" value="1"/>
</dbReference>
<dbReference type="InterPro" id="IPR000014">
    <property type="entry name" value="PAS"/>
</dbReference>
<dbReference type="InterPro" id="IPR036890">
    <property type="entry name" value="HATPase_C_sf"/>
</dbReference>
<evidence type="ECO:0000259" key="14">
    <source>
        <dbReference type="PROSITE" id="PS50110"/>
    </source>
</evidence>
<dbReference type="InterPro" id="IPR011006">
    <property type="entry name" value="CheY-like_superfamily"/>
</dbReference>
<dbReference type="Pfam" id="PF00072">
    <property type="entry name" value="Response_reg"/>
    <property type="match status" value="1"/>
</dbReference>
<evidence type="ECO:0000256" key="6">
    <source>
        <dbReference type="ARBA" id="ARBA00022777"/>
    </source>
</evidence>
<dbReference type="InterPro" id="IPR013656">
    <property type="entry name" value="PAS_4"/>
</dbReference>
<dbReference type="CDD" id="cd17546">
    <property type="entry name" value="REC_hyHK_CKI1_RcsC-like"/>
    <property type="match status" value="1"/>
</dbReference>
<feature type="domain" description="PAC" evidence="16">
    <location>
        <begin position="382"/>
        <end position="435"/>
    </location>
</feature>
<protein>
    <recommendedName>
        <fullName evidence="10">Sensory/regulatory protein RpfC</fullName>
        <ecNumber evidence="2">2.7.13.3</ecNumber>
    </recommendedName>
</protein>
<keyword evidence="4 17" id="KW-0808">Transferase</keyword>
<dbReference type="EMBL" id="BLTE01000004">
    <property type="protein sequence ID" value="GFK93480.1"/>
    <property type="molecule type" value="Genomic_DNA"/>
</dbReference>
<dbReference type="NCBIfam" id="TIGR00229">
    <property type="entry name" value="sensory_box"/>
    <property type="match status" value="3"/>
</dbReference>
<dbReference type="Pfam" id="PF08448">
    <property type="entry name" value="PAS_4"/>
    <property type="match status" value="2"/>
</dbReference>
<comment type="catalytic activity">
    <reaction evidence="1">
        <text>ATP + protein L-histidine = ADP + protein N-phospho-L-histidine.</text>
        <dbReference type="EC" id="2.7.13.3"/>
    </reaction>
</comment>
<feature type="domain" description="PAS" evidence="15">
    <location>
        <begin position="190"/>
        <end position="238"/>
    </location>
</feature>
<reference evidence="17 18" key="1">
    <citation type="submission" date="2020-04" db="EMBL/GenBank/DDBJ databases">
        <authorList>
            <consortium name="Desulfovibrio sp. FSS-1 genome sequencing consortium"/>
            <person name="Shimoshige H."/>
            <person name="Kobayashi H."/>
            <person name="Maekawa T."/>
        </authorList>
    </citation>
    <scope>NUCLEOTIDE SEQUENCE [LARGE SCALE GENOMIC DNA]</scope>
    <source>
        <strain evidence="17 18">SIID29052-01</strain>
    </source>
</reference>
<dbReference type="SMART" id="SM00091">
    <property type="entry name" value="PAS"/>
    <property type="match status" value="3"/>
</dbReference>
<evidence type="ECO:0000313" key="17">
    <source>
        <dbReference type="EMBL" id="GFK93480.1"/>
    </source>
</evidence>
<dbReference type="InterPro" id="IPR013655">
    <property type="entry name" value="PAS_fold_3"/>
</dbReference>
<dbReference type="PROSITE" id="PS50112">
    <property type="entry name" value="PAS"/>
    <property type="match status" value="1"/>
</dbReference>
<evidence type="ECO:0000256" key="10">
    <source>
        <dbReference type="ARBA" id="ARBA00068150"/>
    </source>
</evidence>
<comment type="subunit">
    <text evidence="9">At low DSF concentrations, interacts with RpfF.</text>
</comment>
<dbReference type="GO" id="GO:0005524">
    <property type="term" value="F:ATP binding"/>
    <property type="evidence" value="ECO:0007669"/>
    <property type="project" value="UniProtKB-KW"/>
</dbReference>
<feature type="region of interest" description="Disordered" evidence="12">
    <location>
        <begin position="30"/>
        <end position="56"/>
    </location>
</feature>
<dbReference type="RefSeq" id="WP_173082544.1">
    <property type="nucleotide sequence ID" value="NZ_BLTE01000004.1"/>
</dbReference>
<keyword evidence="3 11" id="KW-0597">Phosphoprotein</keyword>
<dbReference type="InterPro" id="IPR000700">
    <property type="entry name" value="PAS-assoc_C"/>
</dbReference>
<feature type="domain" description="PAC" evidence="16">
    <location>
        <begin position="259"/>
        <end position="310"/>
    </location>
</feature>
<dbReference type="InterPro" id="IPR036097">
    <property type="entry name" value="HisK_dim/P_sf"/>
</dbReference>
<dbReference type="CDD" id="cd00130">
    <property type="entry name" value="PAS"/>
    <property type="match status" value="3"/>
</dbReference>
<dbReference type="SUPFAM" id="SSF55874">
    <property type="entry name" value="ATPase domain of HSP90 chaperone/DNA topoisomerase II/histidine kinase"/>
    <property type="match status" value="1"/>
</dbReference>
<keyword evidence="8" id="KW-0902">Two-component regulatory system</keyword>
<dbReference type="Pfam" id="PF08447">
    <property type="entry name" value="PAS_3"/>
    <property type="match status" value="1"/>
</dbReference>